<keyword evidence="2" id="KW-0732">Signal</keyword>
<sequence>MMPFKIIVAGAMMFFSLVLALPEPMPVAVSEAVPAVLPEAAPVAVREAKELVSPLQACTPAGGRLSVLHIISTSPSSAVLPMVSDVVLSSVVQSSYPLLLFGIYLCDYGGSFRDVPASDKSGGDDDHQSDGKGDSDSESGVEAREYKQFWRCILLPEIVKGLLCVVMRG</sequence>
<dbReference type="EMBL" id="JACCJC010000071">
    <property type="protein sequence ID" value="KAF6229636.1"/>
    <property type="molecule type" value="Genomic_DNA"/>
</dbReference>
<feature type="region of interest" description="Disordered" evidence="1">
    <location>
        <begin position="116"/>
        <end position="140"/>
    </location>
</feature>
<proteinExistence type="predicted"/>
<evidence type="ECO:0000256" key="2">
    <source>
        <dbReference type="SAM" id="SignalP"/>
    </source>
</evidence>
<comment type="caution">
    <text evidence="3">The sequence shown here is derived from an EMBL/GenBank/DDBJ whole genome shotgun (WGS) entry which is preliminary data.</text>
</comment>
<feature type="chain" id="PRO_5034410305" evidence="2">
    <location>
        <begin position="21"/>
        <end position="169"/>
    </location>
</feature>
<feature type="signal peptide" evidence="2">
    <location>
        <begin position="1"/>
        <end position="20"/>
    </location>
</feature>
<evidence type="ECO:0000313" key="4">
    <source>
        <dbReference type="Proteomes" id="UP000578531"/>
    </source>
</evidence>
<dbReference type="GeneID" id="59293133"/>
<protein>
    <submittedName>
        <fullName evidence="3">Uncharacterized protein</fullName>
    </submittedName>
</protein>
<organism evidence="3 4">
    <name type="scientific">Letharia columbiana</name>
    <dbReference type="NCBI Taxonomy" id="112416"/>
    <lineage>
        <taxon>Eukaryota</taxon>
        <taxon>Fungi</taxon>
        <taxon>Dikarya</taxon>
        <taxon>Ascomycota</taxon>
        <taxon>Pezizomycotina</taxon>
        <taxon>Lecanoromycetes</taxon>
        <taxon>OSLEUM clade</taxon>
        <taxon>Lecanoromycetidae</taxon>
        <taxon>Lecanorales</taxon>
        <taxon>Lecanorineae</taxon>
        <taxon>Parmeliaceae</taxon>
        <taxon>Letharia</taxon>
    </lineage>
</organism>
<feature type="compositionally biased region" description="Basic and acidic residues" evidence="1">
    <location>
        <begin position="121"/>
        <end position="140"/>
    </location>
</feature>
<dbReference type="Proteomes" id="UP000578531">
    <property type="component" value="Unassembled WGS sequence"/>
</dbReference>
<gene>
    <name evidence="3" type="ORF">HO173_011491</name>
</gene>
<name>A0A8H6KZ81_9LECA</name>
<evidence type="ECO:0000313" key="3">
    <source>
        <dbReference type="EMBL" id="KAF6229636.1"/>
    </source>
</evidence>
<evidence type="ECO:0000256" key="1">
    <source>
        <dbReference type="SAM" id="MobiDB-lite"/>
    </source>
</evidence>
<accession>A0A8H6KZ81</accession>
<dbReference type="RefSeq" id="XP_037159828.1">
    <property type="nucleotide sequence ID" value="XM_037313371.1"/>
</dbReference>
<reference evidence="3 4" key="1">
    <citation type="journal article" date="2020" name="Genomics">
        <title>Complete, high-quality genomes from long-read metagenomic sequencing of two wolf lichen thalli reveals enigmatic genome architecture.</title>
        <authorList>
            <person name="McKenzie S.K."/>
            <person name="Walston R.F."/>
            <person name="Allen J.L."/>
        </authorList>
    </citation>
    <scope>NUCLEOTIDE SEQUENCE [LARGE SCALE GENOMIC DNA]</scope>
    <source>
        <strain evidence="3">WasteWater2</strain>
    </source>
</reference>
<keyword evidence="4" id="KW-1185">Reference proteome</keyword>
<dbReference type="AlphaFoldDB" id="A0A8H6KZ81"/>